<evidence type="ECO:0000313" key="5">
    <source>
        <dbReference type="Proteomes" id="UP001566132"/>
    </source>
</evidence>
<dbReference type="InterPro" id="IPR003690">
    <property type="entry name" value="MTERF"/>
</dbReference>
<dbReference type="Proteomes" id="UP001566132">
    <property type="component" value="Unassembled WGS sequence"/>
</dbReference>
<evidence type="ECO:0000313" key="4">
    <source>
        <dbReference type="EMBL" id="KAL1516601.1"/>
    </source>
</evidence>
<evidence type="ECO:0008006" key="6">
    <source>
        <dbReference type="Google" id="ProtNLM"/>
    </source>
</evidence>
<comment type="caution">
    <text evidence="4">The sequence shown here is derived from an EMBL/GenBank/DDBJ whole genome shotgun (WGS) entry which is preliminary data.</text>
</comment>
<reference evidence="4 5" key="1">
    <citation type="submission" date="2024-05" db="EMBL/GenBank/DDBJ databases">
        <title>Genetic variation in Jamaican populations of the coffee berry borer (Hypothenemus hampei).</title>
        <authorList>
            <person name="Errbii M."/>
            <person name="Myrie A."/>
        </authorList>
    </citation>
    <scope>NUCLEOTIDE SEQUENCE [LARGE SCALE GENOMIC DNA]</scope>
    <source>
        <strain evidence="4">JA-Hopewell-2020-01-JO</strain>
        <tissue evidence="4">Whole body</tissue>
    </source>
</reference>
<evidence type="ECO:0000256" key="2">
    <source>
        <dbReference type="ARBA" id="ARBA00022946"/>
    </source>
</evidence>
<comment type="similarity">
    <text evidence="1">Belongs to the mTERF family.</text>
</comment>
<dbReference type="PANTHER" id="PTHR13068:SF112">
    <property type="entry name" value="TRANSCRIPTION TERMINATION FACTOR 3, MITOCHONDRIAL"/>
    <property type="match status" value="1"/>
</dbReference>
<sequence length="341" mass="39622">MLKRIIHFSTLKISKTLCTSSQLSNSLENRTNDLTPSTLEPTEPESKSVLEPLNEDISHVTTYLKPTYNIAAYANRSETIQEFIKLGVDLNHIERKVSNAVPFILRLHFEEVKKHLLFFTNVGINIDDVAHLITKNPFILKESLEDLDVRINYLKFKRFTDESIARIITKNPFWLSYSTQDIDTKLGFFQATFELSGPQVRQIADQAPRLITHNQEKVKLNVFVLKEEMGFSKYDIQNIILKKPKILMSEQKKLLKTFEYLHKVIGLSHQQILECPQILTCRENRLKERHQFLVKMKRDQFNPKEPNFVNVITMVSGTDSEFSTEVAKSSVEEYNLFLKTL</sequence>
<keyword evidence="2" id="KW-0809">Transit peptide</keyword>
<feature type="compositionally biased region" description="Polar residues" evidence="3">
    <location>
        <begin position="27"/>
        <end position="40"/>
    </location>
</feature>
<evidence type="ECO:0000256" key="3">
    <source>
        <dbReference type="SAM" id="MobiDB-lite"/>
    </source>
</evidence>
<proteinExistence type="inferred from homology"/>
<feature type="region of interest" description="Disordered" evidence="3">
    <location>
        <begin position="27"/>
        <end position="48"/>
    </location>
</feature>
<dbReference type="PANTHER" id="PTHR13068">
    <property type="entry name" value="CGI-12 PROTEIN-RELATED"/>
    <property type="match status" value="1"/>
</dbReference>
<accession>A0ABD1FBE4</accession>
<dbReference type="Gene3D" id="1.25.70.10">
    <property type="entry name" value="Transcription termination factor 3, mitochondrial"/>
    <property type="match status" value="1"/>
</dbReference>
<dbReference type="InterPro" id="IPR038538">
    <property type="entry name" value="MTERF_sf"/>
</dbReference>
<protein>
    <recommendedName>
        <fullName evidence="6">mTERF domain-containing protein 1, mitochondrial</fullName>
    </recommendedName>
</protein>
<gene>
    <name evidence="4" type="ORF">ABEB36_000495</name>
</gene>
<dbReference type="EMBL" id="JBDJPC010000001">
    <property type="protein sequence ID" value="KAL1516601.1"/>
    <property type="molecule type" value="Genomic_DNA"/>
</dbReference>
<dbReference type="SMART" id="SM00733">
    <property type="entry name" value="Mterf"/>
    <property type="match status" value="6"/>
</dbReference>
<dbReference type="AlphaFoldDB" id="A0ABD1FBE4"/>
<dbReference type="Pfam" id="PF02536">
    <property type="entry name" value="mTERF"/>
    <property type="match status" value="1"/>
</dbReference>
<organism evidence="4 5">
    <name type="scientific">Hypothenemus hampei</name>
    <name type="common">Coffee berry borer</name>
    <dbReference type="NCBI Taxonomy" id="57062"/>
    <lineage>
        <taxon>Eukaryota</taxon>
        <taxon>Metazoa</taxon>
        <taxon>Ecdysozoa</taxon>
        <taxon>Arthropoda</taxon>
        <taxon>Hexapoda</taxon>
        <taxon>Insecta</taxon>
        <taxon>Pterygota</taxon>
        <taxon>Neoptera</taxon>
        <taxon>Endopterygota</taxon>
        <taxon>Coleoptera</taxon>
        <taxon>Polyphaga</taxon>
        <taxon>Cucujiformia</taxon>
        <taxon>Curculionidae</taxon>
        <taxon>Scolytinae</taxon>
        <taxon>Hypothenemus</taxon>
    </lineage>
</organism>
<evidence type="ECO:0000256" key="1">
    <source>
        <dbReference type="ARBA" id="ARBA00007692"/>
    </source>
</evidence>
<keyword evidence="5" id="KW-1185">Reference proteome</keyword>
<name>A0ABD1FBE4_HYPHA</name>